<dbReference type="Pfam" id="PF00534">
    <property type="entry name" value="Glycos_transf_1"/>
    <property type="match status" value="1"/>
</dbReference>
<sequence>MKKVLVMAKSLGGGGSEVALVEFLNSLDLSKFSVTLLLLEEDNEYKYRLNQKIKIQYLKFDNPFYKNLVSLYTIPSKAIKKLRLNSLFNIYQLVINHSIRLDDVYDVALDFYGYGSFTTEYISKVIRANFKATWLHDEKMNWIYNVERSLGNYNAFFCVSKSVKKRFDKNFPSLKSRTKVFYNVIDDQKIIYNSTKQIKLPFKKNKISLLTVGRLTEQKGIDIAIKAASQLKKHKIPFEWFVIGEGRDHRKLNKLIKQENVEDCFFLLGRKDNPYPYIKNCELYVQPSRHEGFGLTLYEARLLKKTVIATKLPAFKEQIIDRKNGLLVKKNNYQDLAQKIEYLLGNQPLWQEIKNHIDKENLKYNNNLINSLFD</sequence>
<reference evidence="2 3" key="1">
    <citation type="submission" date="2019-11" db="EMBL/GenBank/DDBJ databases">
        <title>Draft genome sequence of 12 host-associated Lactobacillus reuteri rodent strains.</title>
        <authorList>
            <person name="Zhang S."/>
            <person name="Ozcam M."/>
            <person name="Van Pijkeren J.P."/>
        </authorList>
    </citation>
    <scope>NUCLEOTIDE SEQUENCE [LARGE SCALE GENOMIC DNA]</scope>
    <source>
        <strain evidence="2 3">CR</strain>
    </source>
</reference>
<dbReference type="EMBL" id="WJMX01000020">
    <property type="protein sequence ID" value="MRH80975.1"/>
    <property type="molecule type" value="Genomic_DNA"/>
</dbReference>
<dbReference type="AlphaFoldDB" id="A0A7X2KJP2"/>
<keyword evidence="2" id="KW-0808">Transferase</keyword>
<evidence type="ECO:0000313" key="2">
    <source>
        <dbReference type="EMBL" id="MRH80975.1"/>
    </source>
</evidence>
<dbReference type="PANTHER" id="PTHR12526">
    <property type="entry name" value="GLYCOSYLTRANSFERASE"/>
    <property type="match status" value="1"/>
</dbReference>
<evidence type="ECO:0000259" key="1">
    <source>
        <dbReference type="Pfam" id="PF00534"/>
    </source>
</evidence>
<proteinExistence type="predicted"/>
<evidence type="ECO:0000313" key="3">
    <source>
        <dbReference type="Proteomes" id="UP000470878"/>
    </source>
</evidence>
<comment type="caution">
    <text evidence="2">The sequence shown here is derived from an EMBL/GenBank/DDBJ whole genome shotgun (WGS) entry which is preliminary data.</text>
</comment>
<dbReference type="SUPFAM" id="SSF53756">
    <property type="entry name" value="UDP-Glycosyltransferase/glycogen phosphorylase"/>
    <property type="match status" value="1"/>
</dbReference>
<feature type="domain" description="Glycosyl transferase family 1" evidence="1">
    <location>
        <begin position="197"/>
        <end position="355"/>
    </location>
</feature>
<dbReference type="RefSeq" id="WP_153703392.1">
    <property type="nucleotide sequence ID" value="NZ_WJMX01000020.1"/>
</dbReference>
<dbReference type="PANTHER" id="PTHR12526:SF634">
    <property type="entry name" value="BLL3361 PROTEIN"/>
    <property type="match status" value="1"/>
</dbReference>
<dbReference type="Gene3D" id="3.40.50.2000">
    <property type="entry name" value="Glycogen Phosphorylase B"/>
    <property type="match status" value="2"/>
</dbReference>
<dbReference type="InterPro" id="IPR001296">
    <property type="entry name" value="Glyco_trans_1"/>
</dbReference>
<dbReference type="CDD" id="cd03811">
    <property type="entry name" value="GT4_GT28_WabH-like"/>
    <property type="match status" value="1"/>
</dbReference>
<dbReference type="GO" id="GO:0016757">
    <property type="term" value="F:glycosyltransferase activity"/>
    <property type="evidence" value="ECO:0007669"/>
    <property type="project" value="InterPro"/>
</dbReference>
<organism evidence="2 3">
    <name type="scientific">Limosilactobacillus reuteri</name>
    <name type="common">Lactobacillus reuteri</name>
    <dbReference type="NCBI Taxonomy" id="1598"/>
    <lineage>
        <taxon>Bacteria</taxon>
        <taxon>Bacillati</taxon>
        <taxon>Bacillota</taxon>
        <taxon>Bacilli</taxon>
        <taxon>Lactobacillales</taxon>
        <taxon>Lactobacillaceae</taxon>
        <taxon>Limosilactobacillus</taxon>
    </lineage>
</organism>
<name>A0A7X2KJP2_LIMRT</name>
<protein>
    <submittedName>
        <fullName evidence="2">Glycosyltransferase</fullName>
    </submittedName>
</protein>
<accession>A0A7X2KJP2</accession>
<gene>
    <name evidence="2" type="ORF">GIX77_09400</name>
</gene>
<dbReference type="Proteomes" id="UP000470878">
    <property type="component" value="Unassembled WGS sequence"/>
</dbReference>